<name>A0A6I8MHR4_9CORY</name>
<feature type="transmembrane region" description="Helical" evidence="7">
    <location>
        <begin position="515"/>
        <end position="536"/>
    </location>
</feature>
<feature type="domain" description="Membrane transport protein MMPL" evidence="8">
    <location>
        <begin position="469"/>
        <end position="688"/>
    </location>
</feature>
<gene>
    <name evidence="9" type="ORF">FRC0190_02222</name>
</gene>
<comment type="subcellular location">
    <subcellularLocation>
        <location evidence="1">Cell membrane</location>
        <topology evidence="1">Multi-pass membrane protein</topology>
    </subcellularLocation>
</comment>
<feature type="transmembrane region" description="Helical" evidence="7">
    <location>
        <begin position="583"/>
        <end position="603"/>
    </location>
</feature>
<evidence type="ECO:0000256" key="7">
    <source>
        <dbReference type="SAM" id="Phobius"/>
    </source>
</evidence>
<keyword evidence="5 7" id="KW-1133">Transmembrane helix</keyword>
<dbReference type="Gene3D" id="1.20.1640.10">
    <property type="entry name" value="Multidrug efflux transporter AcrB transmembrane domain"/>
    <property type="match status" value="2"/>
</dbReference>
<dbReference type="AlphaFoldDB" id="A0A6I8MHR4"/>
<feature type="transmembrane region" description="Helical" evidence="7">
    <location>
        <begin position="15"/>
        <end position="33"/>
    </location>
</feature>
<dbReference type="GO" id="GO:0005886">
    <property type="term" value="C:plasma membrane"/>
    <property type="evidence" value="ECO:0007669"/>
    <property type="project" value="UniProtKB-SubCell"/>
</dbReference>
<dbReference type="KEGG" id="crf:FRC0190_02222"/>
<sequence>MFSRWGDFSYRHRKVVPIVIVALILAVYTLFGARLADRMSQEGWEDPGSSSAQAATIEHDTFGRDNNGDVILLFTAKDGIAHSPSFDKIKKYLDSLKTDHSDHVDDVTSYFDKRNAQLISEDGTTAFAAVSLRGDGEQTLKDFRAIESDLHPQFPEVTVQVAGSTAVADALDKGMSGDIKRAEVVALPVVAVLLLIVFGSVVAAGMPLIVGILSILGSLGVLSILAGFVQVNVFAQSVVTLLGLGLAIDYGLFMVSRFREELDAGRPIPDAVRVTTATAGKTVTFSAAMVAVALSGLLVFPQAFLKSVAYGAISAVGLAALLSITVLPALFGMLGKNIDKWTLRRTSRKATSLRSTAWYRIPAWAMKRSALVTVGIVAVLLGLALPLAGVKFGGINETYLPPNNTVRAAQASFDENFPHFRTEPIKLVITGATNQQLVNVYQQANKVEGLTDRFKPSSATKDGTTVLSAGIENREDNAKVVEQLRAIDAPEGVSIYIGGTPAMEVESIEALFDKLPWMAIYIVTATFLLMSLVFGSMILPAKAIIMTILGLGSTLGILTAMFVDGVGSSLFNFSAGPLMSPVLVLIMAIVYGLSTDYEVFLVSRMVEARAKGESTDEAIKYGTAHTGGIITAAALIMIVVCGAFGFSEIVMMKYIAFGMVVALLFDATIIRMMLVPAVMHLLREDNWWGPAWLKKMQVSEGGSTEHDPLHHLTVDLDTAGRSGRTVKDDAELVPFSELMKRLSEES</sequence>
<dbReference type="Pfam" id="PF03176">
    <property type="entry name" value="MMPL"/>
    <property type="match status" value="2"/>
</dbReference>
<feature type="domain" description="Membrane transport protein MMPL" evidence="8">
    <location>
        <begin position="60"/>
        <end position="363"/>
    </location>
</feature>
<evidence type="ECO:0000313" key="10">
    <source>
        <dbReference type="Proteomes" id="UP000423525"/>
    </source>
</evidence>
<keyword evidence="4 7" id="KW-0812">Transmembrane</keyword>
<feature type="transmembrane region" description="Helical" evidence="7">
    <location>
        <begin position="233"/>
        <end position="253"/>
    </location>
</feature>
<evidence type="ECO:0000256" key="6">
    <source>
        <dbReference type="ARBA" id="ARBA00023136"/>
    </source>
</evidence>
<feature type="transmembrane region" description="Helical" evidence="7">
    <location>
        <begin position="310"/>
        <end position="335"/>
    </location>
</feature>
<dbReference type="RefSeq" id="WP_155874327.1">
    <property type="nucleotide sequence ID" value="NZ_JAUELY010000007.1"/>
</dbReference>
<dbReference type="PANTHER" id="PTHR33406:SF11">
    <property type="entry name" value="MEMBRANE PROTEIN SCO6666-RELATED"/>
    <property type="match status" value="1"/>
</dbReference>
<feature type="transmembrane region" description="Helical" evidence="7">
    <location>
        <begin position="652"/>
        <end position="674"/>
    </location>
</feature>
<protein>
    <submittedName>
        <fullName evidence="9">MMPL family transporter</fullName>
    </submittedName>
</protein>
<evidence type="ECO:0000256" key="3">
    <source>
        <dbReference type="ARBA" id="ARBA00022475"/>
    </source>
</evidence>
<dbReference type="Proteomes" id="UP000423525">
    <property type="component" value="Chromosome"/>
</dbReference>
<evidence type="ECO:0000313" key="9">
    <source>
        <dbReference type="EMBL" id="VZH86305.1"/>
    </source>
</evidence>
<feature type="transmembrane region" description="Helical" evidence="7">
    <location>
        <begin position="543"/>
        <end position="563"/>
    </location>
</feature>
<feature type="transmembrane region" description="Helical" evidence="7">
    <location>
        <begin position="624"/>
        <end position="646"/>
    </location>
</feature>
<accession>A0A6I8MHR4</accession>
<feature type="transmembrane region" description="Helical" evidence="7">
    <location>
        <begin position="185"/>
        <end position="213"/>
    </location>
</feature>
<comment type="similarity">
    <text evidence="2">Belongs to the resistance-nodulation-cell division (RND) (TC 2.A.6) family. MmpL subfamily.</text>
</comment>
<reference evidence="9 10" key="1">
    <citation type="submission" date="2019-11" db="EMBL/GenBank/DDBJ databases">
        <authorList>
            <person name="Brisse S."/>
        </authorList>
    </citation>
    <scope>NUCLEOTIDE SEQUENCE [LARGE SCALE GENOMIC DNA]</scope>
    <source>
        <strain evidence="9">FRC0190</strain>
    </source>
</reference>
<evidence type="ECO:0000256" key="2">
    <source>
        <dbReference type="ARBA" id="ARBA00010157"/>
    </source>
</evidence>
<evidence type="ECO:0000256" key="4">
    <source>
        <dbReference type="ARBA" id="ARBA00022692"/>
    </source>
</evidence>
<dbReference type="SUPFAM" id="SSF82866">
    <property type="entry name" value="Multidrug efflux transporter AcrB transmembrane domain"/>
    <property type="match status" value="2"/>
</dbReference>
<proteinExistence type="inferred from homology"/>
<evidence type="ECO:0000256" key="1">
    <source>
        <dbReference type="ARBA" id="ARBA00004651"/>
    </source>
</evidence>
<organism evidence="9 10">
    <name type="scientific">Corynebacterium rouxii</name>
    <dbReference type="NCBI Taxonomy" id="2719119"/>
    <lineage>
        <taxon>Bacteria</taxon>
        <taxon>Bacillati</taxon>
        <taxon>Actinomycetota</taxon>
        <taxon>Actinomycetes</taxon>
        <taxon>Mycobacteriales</taxon>
        <taxon>Corynebacteriaceae</taxon>
        <taxon>Corynebacterium</taxon>
    </lineage>
</organism>
<feature type="transmembrane region" description="Helical" evidence="7">
    <location>
        <begin position="370"/>
        <end position="390"/>
    </location>
</feature>
<dbReference type="EMBL" id="LR738855">
    <property type="protein sequence ID" value="VZH86305.1"/>
    <property type="molecule type" value="Genomic_DNA"/>
</dbReference>
<keyword evidence="6 7" id="KW-0472">Membrane</keyword>
<dbReference type="PANTHER" id="PTHR33406">
    <property type="entry name" value="MEMBRANE PROTEIN MJ1562-RELATED"/>
    <property type="match status" value="1"/>
</dbReference>
<feature type="transmembrane region" description="Helical" evidence="7">
    <location>
        <begin position="283"/>
        <end position="304"/>
    </location>
</feature>
<evidence type="ECO:0000256" key="5">
    <source>
        <dbReference type="ARBA" id="ARBA00022989"/>
    </source>
</evidence>
<evidence type="ECO:0000259" key="8">
    <source>
        <dbReference type="Pfam" id="PF03176"/>
    </source>
</evidence>
<dbReference type="InterPro" id="IPR004869">
    <property type="entry name" value="MMPL_dom"/>
</dbReference>
<keyword evidence="3" id="KW-1003">Cell membrane</keyword>
<dbReference type="InterPro" id="IPR050545">
    <property type="entry name" value="Mycobact_MmpL"/>
</dbReference>